<organism evidence="3 4">
    <name type="scientific">Ferrimonas sediminicola</name>
    <dbReference type="NCBI Taxonomy" id="2569538"/>
    <lineage>
        <taxon>Bacteria</taxon>
        <taxon>Pseudomonadati</taxon>
        <taxon>Pseudomonadota</taxon>
        <taxon>Gammaproteobacteria</taxon>
        <taxon>Alteromonadales</taxon>
        <taxon>Ferrimonadaceae</taxon>
        <taxon>Ferrimonas</taxon>
    </lineage>
</organism>
<comment type="caution">
    <text evidence="3">The sequence shown here is derived from an EMBL/GenBank/DDBJ whole genome shotgun (WGS) entry which is preliminary data.</text>
</comment>
<dbReference type="InterPro" id="IPR002525">
    <property type="entry name" value="Transp_IS110-like_N"/>
</dbReference>
<evidence type="ECO:0000259" key="1">
    <source>
        <dbReference type="Pfam" id="PF01548"/>
    </source>
</evidence>
<dbReference type="GO" id="GO:0004803">
    <property type="term" value="F:transposase activity"/>
    <property type="evidence" value="ECO:0007669"/>
    <property type="project" value="InterPro"/>
</dbReference>
<dbReference type="NCBIfam" id="NF033542">
    <property type="entry name" value="transpos_IS110"/>
    <property type="match status" value="1"/>
</dbReference>
<protein>
    <submittedName>
        <fullName evidence="3">IS110 family transposase</fullName>
    </submittedName>
</protein>
<dbReference type="Pfam" id="PF01548">
    <property type="entry name" value="DEDD_Tnp_IS110"/>
    <property type="match status" value="1"/>
</dbReference>
<dbReference type="RefSeq" id="WP_136852139.1">
    <property type="nucleotide sequence ID" value="NZ_SWCI01000002.1"/>
</dbReference>
<feature type="domain" description="Transposase IS116/IS110/IS902 C-terminal" evidence="2">
    <location>
        <begin position="229"/>
        <end position="299"/>
    </location>
</feature>
<dbReference type="Pfam" id="PF02371">
    <property type="entry name" value="Transposase_20"/>
    <property type="match status" value="1"/>
</dbReference>
<evidence type="ECO:0000313" key="3">
    <source>
        <dbReference type="EMBL" id="TKB50608.1"/>
    </source>
</evidence>
<dbReference type="EMBL" id="SWCI01000002">
    <property type="protein sequence ID" value="TKB50608.1"/>
    <property type="molecule type" value="Genomic_DNA"/>
</dbReference>
<keyword evidence="4" id="KW-1185">Reference proteome</keyword>
<evidence type="ECO:0000259" key="2">
    <source>
        <dbReference type="Pfam" id="PF02371"/>
    </source>
</evidence>
<feature type="domain" description="Transposase IS110-like N-terminal" evidence="1">
    <location>
        <begin position="9"/>
        <end position="156"/>
    </location>
</feature>
<accession>A0A4U1BGX6</accession>
<sequence>MVKINTLFVGLDVHKESTDVALISDSMGDTVRYYGTVSTNIRAFDKLLKQQATKANQLCVVYEAGPCGFWLYRHLQNRGIDCWVIAPALIPKAPGDRVKTDRRDACALARLARSGDIAPIYVPDARDEAIRDLIRCREDAMLDLRQARQRLKSFLLRNGHPCSGRQNWTDAYKRHLADIHFLEPAQKITFQDYIHTVTERYERLQRLEVEMETMAESWRWYPLVQQFTVLRGIRFLSAITLMAELGDLRRFSSPRQLMNFVGLTPNEYSSGAREKRGHITKCGNTHARRILIEAAWSYRFSPKVSRDLQIRQQHHSPKLQQRSWEIQLRLCARFRRLQARGKEYNKVVTAVAREFTGYLWDIAQRFEPERRVHLG</sequence>
<gene>
    <name evidence="3" type="ORF">FCL40_05510</name>
</gene>
<dbReference type="GO" id="GO:0006313">
    <property type="term" value="P:DNA transposition"/>
    <property type="evidence" value="ECO:0007669"/>
    <property type="project" value="InterPro"/>
</dbReference>
<dbReference type="AlphaFoldDB" id="A0A4U1BGX6"/>
<dbReference type="OrthoDB" id="5289737at2"/>
<reference evidence="3 4" key="1">
    <citation type="submission" date="2019-04" db="EMBL/GenBank/DDBJ databases">
        <authorList>
            <person name="Hwang J.C."/>
        </authorList>
    </citation>
    <scope>NUCLEOTIDE SEQUENCE [LARGE SCALE GENOMIC DNA]</scope>
    <source>
        <strain evidence="3 4">IMCC35001</strain>
    </source>
</reference>
<dbReference type="PANTHER" id="PTHR33055">
    <property type="entry name" value="TRANSPOSASE FOR INSERTION SEQUENCE ELEMENT IS1111A"/>
    <property type="match status" value="1"/>
</dbReference>
<dbReference type="Proteomes" id="UP000305674">
    <property type="component" value="Unassembled WGS sequence"/>
</dbReference>
<name>A0A4U1BGX6_9GAMM</name>
<dbReference type="GO" id="GO:0003677">
    <property type="term" value="F:DNA binding"/>
    <property type="evidence" value="ECO:0007669"/>
    <property type="project" value="InterPro"/>
</dbReference>
<dbReference type="InterPro" id="IPR047650">
    <property type="entry name" value="Transpos_IS110"/>
</dbReference>
<proteinExistence type="predicted"/>
<dbReference type="PANTHER" id="PTHR33055:SF15">
    <property type="entry name" value="TRANSPOSASE-RELATED"/>
    <property type="match status" value="1"/>
</dbReference>
<evidence type="ECO:0000313" key="4">
    <source>
        <dbReference type="Proteomes" id="UP000305674"/>
    </source>
</evidence>
<dbReference type="InterPro" id="IPR003346">
    <property type="entry name" value="Transposase_20"/>
</dbReference>